<sequence>MDLVSNSRLAQRYDDSLRTQGRGVPMQGSRQRVTLQVGYLTSFAHTASNTLLHVFQCAEPHRVAIGVAARRVLLLADESGYDLDFEAGLRRCATVNSIMEMAVLPQDASGLVSLQGEAAPLNDTDVLLQQSSQLDFIRTIAALYRPTMSGGSPPVFQLDEGQPMAARVNCHRRTNPLRSAIVDGISRDALRKLTDEHARQIRALQHQVEASRHHRTEDTVDFYSEREALRERIAALEHDLRQAQRQLREERDAAKMHLARADDDVRKARDEVTTLKLIRFQPQNDVGVPTPAPRTNASTVSMTAAQHTPSALERLQSDIARNQQYLANLRSSSGGGDSSRSPQRTPHQSHPQDFGAHFVL</sequence>
<accession>A0A7S1LV22</accession>
<dbReference type="EMBL" id="HBGF01021064">
    <property type="protein sequence ID" value="CAD9114461.1"/>
    <property type="molecule type" value="Transcribed_RNA"/>
</dbReference>
<evidence type="ECO:0000313" key="3">
    <source>
        <dbReference type="EMBL" id="CAD9114461.1"/>
    </source>
</evidence>
<feature type="region of interest" description="Disordered" evidence="2">
    <location>
        <begin position="284"/>
        <end position="309"/>
    </location>
</feature>
<reference evidence="3" key="1">
    <citation type="submission" date="2021-01" db="EMBL/GenBank/DDBJ databases">
        <authorList>
            <person name="Corre E."/>
            <person name="Pelletier E."/>
            <person name="Niang G."/>
            <person name="Scheremetjew M."/>
            <person name="Finn R."/>
            <person name="Kale V."/>
            <person name="Holt S."/>
            <person name="Cochrane G."/>
            <person name="Meng A."/>
            <person name="Brown T."/>
            <person name="Cohen L."/>
        </authorList>
    </citation>
    <scope>NUCLEOTIDE SEQUENCE</scope>
    <source>
        <strain evidence="3">CCAP 1951/1</strain>
    </source>
</reference>
<proteinExistence type="predicted"/>
<evidence type="ECO:0000256" key="2">
    <source>
        <dbReference type="SAM" id="MobiDB-lite"/>
    </source>
</evidence>
<evidence type="ECO:0000256" key="1">
    <source>
        <dbReference type="SAM" id="Coils"/>
    </source>
</evidence>
<protein>
    <submittedName>
        <fullName evidence="3">Uncharacterized protein</fullName>
    </submittedName>
</protein>
<feature type="compositionally biased region" description="Polar residues" evidence="2">
    <location>
        <begin position="342"/>
        <end position="351"/>
    </location>
</feature>
<feature type="coiled-coil region" evidence="1">
    <location>
        <begin position="226"/>
        <end position="271"/>
    </location>
</feature>
<feature type="region of interest" description="Disordered" evidence="2">
    <location>
        <begin position="329"/>
        <end position="360"/>
    </location>
</feature>
<dbReference type="AlphaFoldDB" id="A0A7S1LV22"/>
<name>A0A7S1LV22_NEODS</name>
<organism evidence="3">
    <name type="scientific">Neobodo designis</name>
    <name type="common">Flagellated protozoan</name>
    <name type="synonym">Bodo designis</name>
    <dbReference type="NCBI Taxonomy" id="312471"/>
    <lineage>
        <taxon>Eukaryota</taxon>
        <taxon>Discoba</taxon>
        <taxon>Euglenozoa</taxon>
        <taxon>Kinetoplastea</taxon>
        <taxon>Metakinetoplastina</taxon>
        <taxon>Neobodonida</taxon>
        <taxon>Neobodo</taxon>
    </lineage>
</organism>
<keyword evidence="1" id="KW-0175">Coiled coil</keyword>
<gene>
    <name evidence="3" type="ORF">NDES1114_LOCUS13935</name>
</gene>
<feature type="compositionally biased region" description="Polar residues" evidence="2">
    <location>
        <begin position="293"/>
        <end position="309"/>
    </location>
</feature>